<keyword evidence="1" id="KW-0812">Transmembrane</keyword>
<gene>
    <name evidence="3" type="ORF">DXD79_11840</name>
</gene>
<accession>A0A374P7U8</accession>
<dbReference type="PANTHER" id="PTHR40047:SF1">
    <property type="entry name" value="UPF0703 PROTEIN YCGQ"/>
    <property type="match status" value="1"/>
</dbReference>
<evidence type="ECO:0000313" key="3">
    <source>
        <dbReference type="EMBL" id="RGJ04620.1"/>
    </source>
</evidence>
<evidence type="ECO:0000313" key="4">
    <source>
        <dbReference type="Proteomes" id="UP000263014"/>
    </source>
</evidence>
<dbReference type="NCBIfam" id="TIGR03943">
    <property type="entry name" value="TIGR03943 family putative permease subunit"/>
    <property type="match status" value="1"/>
</dbReference>
<comment type="caution">
    <text evidence="3">The sequence shown here is derived from an EMBL/GenBank/DDBJ whole genome shotgun (WGS) entry which is preliminary data.</text>
</comment>
<keyword evidence="1" id="KW-1133">Transmembrane helix</keyword>
<feature type="domain" description="DUF1980" evidence="2">
    <location>
        <begin position="55"/>
        <end position="185"/>
    </location>
</feature>
<dbReference type="PANTHER" id="PTHR40047">
    <property type="entry name" value="UPF0703 PROTEIN YCGQ"/>
    <property type="match status" value="1"/>
</dbReference>
<dbReference type="InterPro" id="IPR052955">
    <property type="entry name" value="UPF0703_membrane_permease"/>
</dbReference>
<proteinExistence type="predicted"/>
<evidence type="ECO:0000259" key="2">
    <source>
        <dbReference type="Pfam" id="PF21537"/>
    </source>
</evidence>
<reference evidence="3 4" key="1">
    <citation type="submission" date="2018-08" db="EMBL/GenBank/DDBJ databases">
        <title>A genome reference for cultivated species of the human gut microbiota.</title>
        <authorList>
            <person name="Zou Y."/>
            <person name="Xue W."/>
            <person name="Luo G."/>
        </authorList>
    </citation>
    <scope>NUCLEOTIDE SEQUENCE [LARGE SCALE GENOMIC DNA]</scope>
    <source>
        <strain evidence="3 4">TM09-12</strain>
    </source>
</reference>
<dbReference type="RefSeq" id="WP_117631709.1">
    <property type="nucleotide sequence ID" value="NZ_QSON01000005.1"/>
</dbReference>
<dbReference type="Pfam" id="PF21537">
    <property type="entry name" value="DUF1980_C"/>
    <property type="match status" value="1"/>
</dbReference>
<keyword evidence="1" id="KW-0472">Membrane</keyword>
<name>A0A374P7U8_9FIRM</name>
<dbReference type="InterPro" id="IPR015402">
    <property type="entry name" value="DUF1980"/>
</dbReference>
<feature type="transmembrane region" description="Helical" evidence="1">
    <location>
        <begin position="24"/>
        <end position="42"/>
    </location>
</feature>
<dbReference type="EMBL" id="QSON01000005">
    <property type="protein sequence ID" value="RGJ04620.1"/>
    <property type="molecule type" value="Genomic_DNA"/>
</dbReference>
<protein>
    <submittedName>
        <fullName evidence="3">TIGR03943 family protein</fullName>
    </submittedName>
</protein>
<organism evidence="3 4">
    <name type="scientific">Hungatella hathewayi</name>
    <dbReference type="NCBI Taxonomy" id="154046"/>
    <lineage>
        <taxon>Bacteria</taxon>
        <taxon>Bacillati</taxon>
        <taxon>Bacillota</taxon>
        <taxon>Clostridia</taxon>
        <taxon>Lachnospirales</taxon>
        <taxon>Lachnospiraceae</taxon>
        <taxon>Hungatella</taxon>
    </lineage>
</organism>
<dbReference type="Proteomes" id="UP000263014">
    <property type="component" value="Unassembled WGS sequence"/>
</dbReference>
<dbReference type="InterPro" id="IPR048447">
    <property type="entry name" value="DUF1980_C"/>
</dbReference>
<dbReference type="AlphaFoldDB" id="A0A374P7U8"/>
<sequence length="186" mass="20479">MKSPVYVVTGSLDAGKTNFKLKKVIFLLIIPFLLFMIFHGPADSLISTRTETGAELPGLNAAEKKITISDDLFGMWYSELYLHMEQYTGYTIVITGYVLKDPESFGKDEFAAARLAMTCCVADLAPAGLMCSYPGASDLKEDSWVTVEGTLTAAYEEYGGHKYANPLIMVSHIMPAEPVDGYVYPY</sequence>
<evidence type="ECO:0000256" key="1">
    <source>
        <dbReference type="SAM" id="Phobius"/>
    </source>
</evidence>